<dbReference type="PROSITE" id="PS50020">
    <property type="entry name" value="WW_DOMAIN_2"/>
    <property type="match status" value="1"/>
</dbReference>
<gene>
    <name evidence="4" type="ORF">BaOVIS_030170</name>
</gene>
<evidence type="ECO:0000313" key="4">
    <source>
        <dbReference type="EMBL" id="GFE55613.1"/>
    </source>
</evidence>
<feature type="region of interest" description="Disordered" evidence="2">
    <location>
        <begin position="40"/>
        <end position="64"/>
    </location>
</feature>
<feature type="domain" description="WW" evidence="3">
    <location>
        <begin position="18"/>
        <end position="45"/>
    </location>
</feature>
<evidence type="ECO:0000256" key="1">
    <source>
        <dbReference type="ARBA" id="ARBA00022737"/>
    </source>
</evidence>
<dbReference type="InterPro" id="IPR045148">
    <property type="entry name" value="TCRG1-like"/>
</dbReference>
<dbReference type="EMBL" id="BLIY01000023">
    <property type="protein sequence ID" value="GFE55613.1"/>
    <property type="molecule type" value="Genomic_DNA"/>
</dbReference>
<dbReference type="GO" id="GO:0070063">
    <property type="term" value="F:RNA polymerase binding"/>
    <property type="evidence" value="ECO:0007669"/>
    <property type="project" value="InterPro"/>
</dbReference>
<feature type="compositionally biased region" description="Low complexity" evidence="2">
    <location>
        <begin position="151"/>
        <end position="203"/>
    </location>
</feature>
<dbReference type="PROSITE" id="PS01159">
    <property type="entry name" value="WW_DOMAIN_1"/>
    <property type="match status" value="1"/>
</dbReference>
<reference evidence="4" key="1">
    <citation type="submission" date="2019-12" db="EMBL/GenBank/DDBJ databases">
        <title>Genome sequence of Babesia ovis.</title>
        <authorList>
            <person name="Yamagishi J."/>
            <person name="Sevinc F."/>
            <person name="Xuan X."/>
        </authorList>
    </citation>
    <scope>NUCLEOTIDE SEQUENCE</scope>
    <source>
        <strain evidence="4">Selcuk</strain>
    </source>
</reference>
<keyword evidence="5" id="KW-1185">Reference proteome</keyword>
<organism evidence="4 5">
    <name type="scientific">Babesia ovis</name>
    <dbReference type="NCBI Taxonomy" id="5869"/>
    <lineage>
        <taxon>Eukaryota</taxon>
        <taxon>Sar</taxon>
        <taxon>Alveolata</taxon>
        <taxon>Apicomplexa</taxon>
        <taxon>Aconoidasida</taxon>
        <taxon>Piroplasmida</taxon>
        <taxon>Babesiidae</taxon>
        <taxon>Babesia</taxon>
    </lineage>
</organism>
<dbReference type="AlphaFoldDB" id="A0A9W5TD49"/>
<proteinExistence type="predicted"/>
<dbReference type="PANTHER" id="PTHR15377:SF3">
    <property type="entry name" value="WW DOMAIN-CONTAINING PROTEIN"/>
    <property type="match status" value="1"/>
</dbReference>
<keyword evidence="1" id="KW-0677">Repeat</keyword>
<comment type="caution">
    <text evidence="4">The sequence shown here is derived from an EMBL/GenBank/DDBJ whole genome shotgun (WGS) entry which is preliminary data.</text>
</comment>
<dbReference type="Proteomes" id="UP001057455">
    <property type="component" value="Unassembled WGS sequence"/>
</dbReference>
<dbReference type="GO" id="GO:0005634">
    <property type="term" value="C:nucleus"/>
    <property type="evidence" value="ECO:0007669"/>
    <property type="project" value="TreeGrafter"/>
</dbReference>
<dbReference type="Gene3D" id="2.20.70.10">
    <property type="match status" value="1"/>
</dbReference>
<sequence length="422" mass="48446">MGDIGVPVSWERLGDTKWYRVETSTKKVYFYNRASKESRWERPDVGVPEEQDVDGVPVPKEPAVSSSISEDDIAGYKSLIRELKLGAKATFEEVSHIWLNKSCQALPKLLFEDRFKRIPQQDRKRLFKQLQLELLKESSRKLAEIVHASRGDTTGSGTGNTTSSTDNSTIDVPTSNTDHTTTGVTTSSDNTTTGSGNNTTIGNEITRSNKRHQAYSAATRQRNNHCSSRDELALSMAQTAFISMLHEKIRMPFVEGEVAPLDEEAIQGDPRGESRYITARDRERLYKDYVKEFLETRLELFQQKLGTLGSEHLRSSLSEVIHILGERLFGELPRDRLKSVLRRWRDSMKKELLDSFDVLLRQTLCYAEGTEKENLDRAKKLLRDDPRYQRLASIREERDELVLRRIRELDDIHRKNRGDTRE</sequence>
<evidence type="ECO:0000313" key="5">
    <source>
        <dbReference type="Proteomes" id="UP001057455"/>
    </source>
</evidence>
<dbReference type="PANTHER" id="PTHR15377">
    <property type="entry name" value="TRANSCRIPTION ELONGATION REGULATOR 1"/>
    <property type="match status" value="1"/>
</dbReference>
<evidence type="ECO:0000256" key="2">
    <source>
        <dbReference type="SAM" id="MobiDB-lite"/>
    </source>
</evidence>
<dbReference type="SUPFAM" id="SSF51045">
    <property type="entry name" value="WW domain"/>
    <property type="match status" value="1"/>
</dbReference>
<dbReference type="InterPro" id="IPR036020">
    <property type="entry name" value="WW_dom_sf"/>
</dbReference>
<protein>
    <submittedName>
        <fullName evidence="4">FF domain, putative</fullName>
    </submittedName>
</protein>
<dbReference type="SMART" id="SM00456">
    <property type="entry name" value="WW"/>
    <property type="match status" value="1"/>
</dbReference>
<dbReference type="OrthoDB" id="187617at2759"/>
<evidence type="ECO:0000259" key="3">
    <source>
        <dbReference type="PROSITE" id="PS50020"/>
    </source>
</evidence>
<dbReference type="InterPro" id="IPR001202">
    <property type="entry name" value="WW_dom"/>
</dbReference>
<accession>A0A9W5TD49</accession>
<dbReference type="GO" id="GO:0003712">
    <property type="term" value="F:transcription coregulator activity"/>
    <property type="evidence" value="ECO:0007669"/>
    <property type="project" value="TreeGrafter"/>
</dbReference>
<feature type="region of interest" description="Disordered" evidence="2">
    <location>
        <begin position="146"/>
        <end position="203"/>
    </location>
</feature>
<dbReference type="CDD" id="cd00201">
    <property type="entry name" value="WW"/>
    <property type="match status" value="1"/>
</dbReference>
<name>A0A9W5TD49_BABOV</name>